<evidence type="ECO:0000256" key="3">
    <source>
        <dbReference type="SAM" id="MobiDB-lite"/>
    </source>
</evidence>
<sequence length="656" mass="74907">MKEFILLLLFCHVASPVRHSLKYFYTASSGVPNFPEFVVVGLVDDVQIVHYDSNTQRAEAKQDWMEKVTADDPQYLEKETQRFLGDQLVFKARIETLKKLFSQTGGVHTYQNMYGCEWDDETGDTDGINQFGYDGEDFIAFDLKTMTWIAPIPQAVFTKHKWEREAGTNERWKNYLTQECIDWLKKYLDYGRSTLLRTELPSVSLLQKTPSSPVTCHASGFYPNKIMLFWTRDGEELYEDVEHGEILHNHDGTFQKSIDLHVSSVKPEDWGRYSCVFQLSGVMEDIVTKLDPDVIKTNWGKTEIKRYGGRHSLKYFDTASSGVPNFPEFVVVGLVDDVQIVHYDSNTQRAEGKQDWMEKVTADDPQYLERNTQIAVGNQQVFKDSIDIAKARFNQTGGVHIVQRMYGCEWDDETGDTNGFYQFGYDGEDFIVFDLRTKTWIAPTPQAVITKHKWDNDRALVAQKQNYLSNICIDWLKKYVDYGRSTLLRTELPSVSLLQKTPSSPVTCHASGFYPNKIMLYWMRDGEELHEDVDHGEILHNHDGTFQKSVDLDLSSVKPGDWGRYSCVFQLSGVEEDIVTKLDPEVIKTNWGKTEIKRDGEKPSDLTIPIVAAVAVIALLLIAGIGFAVYKKKQAKSPPSSQNSSETEIQKLNPEA</sequence>
<dbReference type="CDD" id="cd07698">
    <property type="entry name" value="IgC1_MHC_I_alpha3"/>
    <property type="match status" value="2"/>
</dbReference>
<dbReference type="Proteomes" id="UP000472263">
    <property type="component" value="Chromosome 11"/>
</dbReference>
<feature type="domain" description="Ig-like" evidence="6">
    <location>
        <begin position="201"/>
        <end position="288"/>
    </location>
</feature>
<dbReference type="SMART" id="SM00407">
    <property type="entry name" value="IGc1"/>
    <property type="match status" value="2"/>
</dbReference>
<proteinExistence type="inferred from homology"/>
<feature type="transmembrane region" description="Helical" evidence="4">
    <location>
        <begin position="606"/>
        <end position="630"/>
    </location>
</feature>
<evidence type="ECO:0000256" key="2">
    <source>
        <dbReference type="RuleBase" id="RU004439"/>
    </source>
</evidence>
<dbReference type="Ensembl" id="ENSMMDT00005017842.1">
    <property type="protein sequence ID" value="ENSMMDP00005017407.1"/>
    <property type="gene ID" value="ENSMMDG00005008757.1"/>
</dbReference>
<comment type="similarity">
    <text evidence="2">Belongs to the MHC class I family.</text>
</comment>
<dbReference type="Gene3D" id="2.60.40.10">
    <property type="entry name" value="Immunoglobulins"/>
    <property type="match status" value="2"/>
</dbReference>
<reference evidence="7" key="1">
    <citation type="submission" date="2019-06" db="EMBL/GenBank/DDBJ databases">
        <authorList>
            <consortium name="Wellcome Sanger Institute Data Sharing"/>
        </authorList>
    </citation>
    <scope>NUCLEOTIDE SEQUENCE [LARGE SCALE GENOMIC DNA]</scope>
</reference>
<reference evidence="7" key="2">
    <citation type="submission" date="2025-05" db="UniProtKB">
        <authorList>
            <consortium name="Ensembl"/>
        </authorList>
    </citation>
    <scope>IDENTIFICATION</scope>
</reference>
<dbReference type="GeneTree" id="ENSGT01120000271828"/>
<gene>
    <name evidence="7" type="primary">LOC115368102</name>
</gene>
<keyword evidence="1" id="KW-0325">Glycoprotein</keyword>
<dbReference type="PANTHER" id="PTHR16675:SF237">
    <property type="entry name" value="MHC CLASS I ANTIGEN TRANSCRIPT VARIANT 1-RELATED"/>
    <property type="match status" value="1"/>
</dbReference>
<keyword evidence="5" id="KW-0732">Signal</keyword>
<dbReference type="AlphaFoldDB" id="A0A667XQ21"/>
<dbReference type="SUPFAM" id="SSF48726">
    <property type="entry name" value="Immunoglobulin"/>
    <property type="match status" value="2"/>
</dbReference>
<evidence type="ECO:0000256" key="4">
    <source>
        <dbReference type="SAM" id="Phobius"/>
    </source>
</evidence>
<evidence type="ECO:0000259" key="6">
    <source>
        <dbReference type="PROSITE" id="PS50835"/>
    </source>
</evidence>
<dbReference type="InterPro" id="IPR036179">
    <property type="entry name" value="Ig-like_dom_sf"/>
</dbReference>
<dbReference type="GO" id="GO:0005615">
    <property type="term" value="C:extracellular space"/>
    <property type="evidence" value="ECO:0007669"/>
    <property type="project" value="TreeGrafter"/>
</dbReference>
<accession>A0A667XQ21</accession>
<dbReference type="PROSITE" id="PS50835">
    <property type="entry name" value="IG_LIKE"/>
    <property type="match status" value="2"/>
</dbReference>
<dbReference type="SUPFAM" id="SSF54452">
    <property type="entry name" value="MHC antigen-recognition domain"/>
    <property type="match status" value="2"/>
</dbReference>
<dbReference type="InterPro" id="IPR001039">
    <property type="entry name" value="MHC_I_a_a1/a2"/>
</dbReference>
<evidence type="ECO:0000313" key="8">
    <source>
        <dbReference type="Proteomes" id="UP000472263"/>
    </source>
</evidence>
<dbReference type="PRINTS" id="PR01638">
    <property type="entry name" value="MHCCLASSI"/>
</dbReference>
<dbReference type="Pfam" id="PF07654">
    <property type="entry name" value="C1-set"/>
    <property type="match status" value="2"/>
</dbReference>
<dbReference type="InterPro" id="IPR011162">
    <property type="entry name" value="MHC_I/II-like_Ag-recog"/>
</dbReference>
<dbReference type="Ensembl" id="ENSMMDT00005017838.1">
    <property type="protein sequence ID" value="ENSMMDP00005017403.1"/>
    <property type="gene ID" value="ENSMMDG00005008757.1"/>
</dbReference>
<dbReference type="InterPro" id="IPR007110">
    <property type="entry name" value="Ig-like_dom"/>
</dbReference>
<keyword evidence="4" id="KW-0472">Membrane</keyword>
<evidence type="ECO:0000256" key="1">
    <source>
        <dbReference type="ARBA" id="ARBA00023180"/>
    </source>
</evidence>
<dbReference type="Gene3D" id="3.30.500.10">
    <property type="entry name" value="MHC class I-like antigen recognition-like"/>
    <property type="match status" value="2"/>
</dbReference>
<protein>
    <submittedName>
        <fullName evidence="7">Class I histocompatibility antigen, F10 alpha chain-like</fullName>
    </submittedName>
</protein>
<evidence type="ECO:0000256" key="5">
    <source>
        <dbReference type="SAM" id="SignalP"/>
    </source>
</evidence>
<dbReference type="InterPro" id="IPR050208">
    <property type="entry name" value="MHC_class-I_related"/>
</dbReference>
<organism evidence="7 8">
    <name type="scientific">Myripristis murdjan</name>
    <name type="common">pinecone soldierfish</name>
    <dbReference type="NCBI Taxonomy" id="586833"/>
    <lineage>
        <taxon>Eukaryota</taxon>
        <taxon>Metazoa</taxon>
        <taxon>Chordata</taxon>
        <taxon>Craniata</taxon>
        <taxon>Vertebrata</taxon>
        <taxon>Euteleostomi</taxon>
        <taxon>Actinopterygii</taxon>
        <taxon>Neopterygii</taxon>
        <taxon>Teleostei</taxon>
        <taxon>Neoteleostei</taxon>
        <taxon>Acanthomorphata</taxon>
        <taxon>Holocentriformes</taxon>
        <taxon>Holocentridae</taxon>
        <taxon>Myripristis</taxon>
    </lineage>
</organism>
<dbReference type="Pfam" id="PF00129">
    <property type="entry name" value="MHC_I"/>
    <property type="match status" value="2"/>
</dbReference>
<feature type="signal peptide" evidence="5">
    <location>
        <begin position="1"/>
        <end position="16"/>
    </location>
</feature>
<feature type="region of interest" description="Disordered" evidence="3">
    <location>
        <begin position="634"/>
        <end position="656"/>
    </location>
</feature>
<keyword evidence="8" id="KW-1185">Reference proteome</keyword>
<dbReference type="InterPro" id="IPR003597">
    <property type="entry name" value="Ig_C1-set"/>
</dbReference>
<keyword evidence="4" id="KW-0812">Transmembrane</keyword>
<evidence type="ECO:0000313" key="7">
    <source>
        <dbReference type="Ensembl" id="ENSMMDP00005017407.1"/>
    </source>
</evidence>
<feature type="domain" description="Ig-like" evidence="6">
    <location>
        <begin position="493"/>
        <end position="580"/>
    </location>
</feature>
<keyword evidence="4" id="KW-1133">Transmembrane helix</keyword>
<feature type="chain" id="PRO_5044624815" evidence="5">
    <location>
        <begin position="17"/>
        <end position="656"/>
    </location>
</feature>
<feature type="compositionally biased region" description="Low complexity" evidence="3">
    <location>
        <begin position="636"/>
        <end position="645"/>
    </location>
</feature>
<dbReference type="InterPro" id="IPR011161">
    <property type="entry name" value="MHC_I-like_Ag-recog"/>
</dbReference>
<dbReference type="InterPro" id="IPR013783">
    <property type="entry name" value="Ig-like_fold"/>
</dbReference>
<dbReference type="InterPro" id="IPR037055">
    <property type="entry name" value="MHC_I-like_Ag-recog_sf"/>
</dbReference>
<dbReference type="FunFam" id="3.30.500.10:FF:000001">
    <property type="entry name" value="H-2 class I histocompatibility antigen, alpha chain"/>
    <property type="match status" value="2"/>
</dbReference>
<dbReference type="GO" id="GO:0009897">
    <property type="term" value="C:external side of plasma membrane"/>
    <property type="evidence" value="ECO:0007669"/>
    <property type="project" value="TreeGrafter"/>
</dbReference>
<name>A0A667XQ21_9TELE</name>
<dbReference type="PANTHER" id="PTHR16675">
    <property type="entry name" value="MHC CLASS I-RELATED"/>
    <property type="match status" value="1"/>
</dbReference>
<dbReference type="GO" id="GO:0006955">
    <property type="term" value="P:immune response"/>
    <property type="evidence" value="ECO:0007669"/>
    <property type="project" value="TreeGrafter"/>
</dbReference>